<feature type="compositionally biased region" description="Basic and acidic residues" evidence="1">
    <location>
        <begin position="1"/>
        <end position="14"/>
    </location>
</feature>
<evidence type="ECO:0000313" key="3">
    <source>
        <dbReference type="Proteomes" id="UP000027222"/>
    </source>
</evidence>
<dbReference type="OrthoDB" id="2574879at2759"/>
<accession>A0A067TFS7</accession>
<keyword evidence="3" id="KW-1185">Reference proteome</keyword>
<sequence length="268" mass="29500">MEVIQDKKNGDHGSPKSPQRNRPLTSKQEKKLVDYLDETFLELTRNFKKRSEESSTLKTLSSYIDAARHLLALILQIPPLDPSTGLRVAYLLRLTGDSLGAIPGYTLGTETSVNRETLQDIIDFLDDLDEAWLAVLQGQIWDPETAAGVDLIVPVDMTSRTPNSNGGSSTVPTNLKSTPPSQTDIARLRSLIFAGESVLEEWLASQRANVDAQADHGDELEDVSGMLARMGLLHEFDSLFVRTLDYLGGFAASVSRNVVDPPEESMME</sequence>
<dbReference type="HOGENOM" id="CLU_071087_0_0_1"/>
<feature type="compositionally biased region" description="Polar residues" evidence="1">
    <location>
        <begin position="16"/>
        <end position="26"/>
    </location>
</feature>
<evidence type="ECO:0000313" key="2">
    <source>
        <dbReference type="EMBL" id="KDR82060.1"/>
    </source>
</evidence>
<protein>
    <submittedName>
        <fullName evidence="2">Uncharacterized protein</fullName>
    </submittedName>
</protein>
<dbReference type="AlphaFoldDB" id="A0A067TFS7"/>
<name>A0A067TFS7_GALM3</name>
<dbReference type="EMBL" id="KL142370">
    <property type="protein sequence ID" value="KDR82060.1"/>
    <property type="molecule type" value="Genomic_DNA"/>
</dbReference>
<dbReference type="Proteomes" id="UP000027222">
    <property type="component" value="Unassembled WGS sequence"/>
</dbReference>
<feature type="region of interest" description="Disordered" evidence="1">
    <location>
        <begin position="159"/>
        <end position="181"/>
    </location>
</feature>
<feature type="region of interest" description="Disordered" evidence="1">
    <location>
        <begin position="1"/>
        <end position="28"/>
    </location>
</feature>
<reference evidence="3" key="1">
    <citation type="journal article" date="2014" name="Proc. Natl. Acad. Sci. U.S.A.">
        <title>Extensive sampling of basidiomycete genomes demonstrates inadequacy of the white-rot/brown-rot paradigm for wood decay fungi.</title>
        <authorList>
            <person name="Riley R."/>
            <person name="Salamov A.A."/>
            <person name="Brown D.W."/>
            <person name="Nagy L.G."/>
            <person name="Floudas D."/>
            <person name="Held B.W."/>
            <person name="Levasseur A."/>
            <person name="Lombard V."/>
            <person name="Morin E."/>
            <person name="Otillar R."/>
            <person name="Lindquist E.A."/>
            <person name="Sun H."/>
            <person name="LaButti K.M."/>
            <person name="Schmutz J."/>
            <person name="Jabbour D."/>
            <person name="Luo H."/>
            <person name="Baker S.E."/>
            <person name="Pisabarro A.G."/>
            <person name="Walton J.D."/>
            <person name="Blanchette R.A."/>
            <person name="Henrissat B."/>
            <person name="Martin F."/>
            <person name="Cullen D."/>
            <person name="Hibbett D.S."/>
            <person name="Grigoriev I.V."/>
        </authorList>
    </citation>
    <scope>NUCLEOTIDE SEQUENCE [LARGE SCALE GENOMIC DNA]</scope>
    <source>
        <strain evidence="3">CBS 339.88</strain>
    </source>
</reference>
<gene>
    <name evidence="2" type="ORF">GALMADRAFT_135437</name>
</gene>
<proteinExistence type="predicted"/>
<evidence type="ECO:0000256" key="1">
    <source>
        <dbReference type="SAM" id="MobiDB-lite"/>
    </source>
</evidence>
<organism evidence="2 3">
    <name type="scientific">Galerina marginata (strain CBS 339.88)</name>
    <dbReference type="NCBI Taxonomy" id="685588"/>
    <lineage>
        <taxon>Eukaryota</taxon>
        <taxon>Fungi</taxon>
        <taxon>Dikarya</taxon>
        <taxon>Basidiomycota</taxon>
        <taxon>Agaricomycotina</taxon>
        <taxon>Agaricomycetes</taxon>
        <taxon>Agaricomycetidae</taxon>
        <taxon>Agaricales</taxon>
        <taxon>Agaricineae</taxon>
        <taxon>Strophariaceae</taxon>
        <taxon>Galerina</taxon>
    </lineage>
</organism>